<name>A0A8T0WI50_PANVG</name>
<reference evidence="2" key="1">
    <citation type="submission" date="2020-05" db="EMBL/GenBank/DDBJ databases">
        <title>WGS assembly of Panicum virgatum.</title>
        <authorList>
            <person name="Lovell J.T."/>
            <person name="Jenkins J."/>
            <person name="Shu S."/>
            <person name="Juenger T.E."/>
            <person name="Schmutz J."/>
        </authorList>
    </citation>
    <scope>NUCLEOTIDE SEQUENCE</scope>
    <source>
        <strain evidence="2">AP13</strain>
    </source>
</reference>
<gene>
    <name evidence="2" type="ORF">PVAP13_2KG540830</name>
</gene>
<comment type="caution">
    <text evidence="2">The sequence shown here is derived from an EMBL/GenBank/DDBJ whole genome shotgun (WGS) entry which is preliminary data.</text>
</comment>
<keyword evidence="3" id="KW-1185">Reference proteome</keyword>
<feature type="non-terminal residue" evidence="2">
    <location>
        <position position="1"/>
    </location>
</feature>
<dbReference type="EMBL" id="CM029039">
    <property type="protein sequence ID" value="KAG2646985.1"/>
    <property type="molecule type" value="Genomic_DNA"/>
</dbReference>
<dbReference type="Proteomes" id="UP000823388">
    <property type="component" value="Chromosome 2K"/>
</dbReference>
<organism evidence="2 3">
    <name type="scientific">Panicum virgatum</name>
    <name type="common">Blackwell switchgrass</name>
    <dbReference type="NCBI Taxonomy" id="38727"/>
    <lineage>
        <taxon>Eukaryota</taxon>
        <taxon>Viridiplantae</taxon>
        <taxon>Streptophyta</taxon>
        <taxon>Embryophyta</taxon>
        <taxon>Tracheophyta</taxon>
        <taxon>Spermatophyta</taxon>
        <taxon>Magnoliopsida</taxon>
        <taxon>Liliopsida</taxon>
        <taxon>Poales</taxon>
        <taxon>Poaceae</taxon>
        <taxon>PACMAD clade</taxon>
        <taxon>Panicoideae</taxon>
        <taxon>Panicodae</taxon>
        <taxon>Paniceae</taxon>
        <taxon>Panicinae</taxon>
        <taxon>Panicum</taxon>
        <taxon>Panicum sect. Hiantes</taxon>
    </lineage>
</organism>
<sequence length="127" mass="12871">ASLGSSLPDCRPSLCAPLVAMPLTGGLLLPASLLVVKLQWAPHHLHRGCQLQRPRQPEALQVGTGATGHGGRRHQGVECRAGPRSESPAASGGPTGCEQAVAPARGGSLRGRLHGGDDSAAAILARA</sequence>
<evidence type="ECO:0000256" key="1">
    <source>
        <dbReference type="SAM" id="MobiDB-lite"/>
    </source>
</evidence>
<evidence type="ECO:0000313" key="2">
    <source>
        <dbReference type="EMBL" id="KAG2646985.1"/>
    </source>
</evidence>
<evidence type="ECO:0000313" key="3">
    <source>
        <dbReference type="Proteomes" id="UP000823388"/>
    </source>
</evidence>
<dbReference type="AlphaFoldDB" id="A0A8T0WI50"/>
<feature type="region of interest" description="Disordered" evidence="1">
    <location>
        <begin position="61"/>
        <end position="118"/>
    </location>
</feature>
<proteinExistence type="predicted"/>
<accession>A0A8T0WI50</accession>
<protein>
    <submittedName>
        <fullName evidence="2">Uncharacterized protein</fullName>
    </submittedName>
</protein>